<feature type="domain" description="DUF6699" evidence="1">
    <location>
        <begin position="47"/>
        <end position="179"/>
    </location>
</feature>
<gene>
    <name evidence="2" type="ORF">JR316_006417</name>
</gene>
<name>A0A8H8CJJ8_PSICU</name>
<organism evidence="2">
    <name type="scientific">Psilocybe cubensis</name>
    <name type="common">Psychedelic mushroom</name>
    <name type="synonym">Stropharia cubensis</name>
    <dbReference type="NCBI Taxonomy" id="181762"/>
    <lineage>
        <taxon>Eukaryota</taxon>
        <taxon>Fungi</taxon>
        <taxon>Dikarya</taxon>
        <taxon>Basidiomycota</taxon>
        <taxon>Agaricomycotina</taxon>
        <taxon>Agaricomycetes</taxon>
        <taxon>Agaricomycetidae</taxon>
        <taxon>Agaricales</taxon>
        <taxon>Agaricineae</taxon>
        <taxon>Strophariaceae</taxon>
        <taxon>Psilocybe</taxon>
    </lineage>
</organism>
<dbReference type="EMBL" id="JAFIQS010000006">
    <property type="protein sequence ID" value="KAG5167826.1"/>
    <property type="molecule type" value="Genomic_DNA"/>
</dbReference>
<dbReference type="AlphaFoldDB" id="A0A8H8CJJ8"/>
<comment type="caution">
    <text evidence="2">The sequence shown here is derived from an EMBL/GenBank/DDBJ whole genome shotgun (WGS) entry which is preliminary data.</text>
</comment>
<sequence length="192" mass="21536">MSGSITRAVIAPPVLPRKSTVPLPDDTGSRSVLHPVLSCINSRPGFDWDISLGPWQAEVPRQLLTAPALLPSSTNRIYVRIASLSLYPIVVAPGSATRTNFLTIWDVLVTIYSTIRTEALRRQGLFRLEAYNRFLLPQIVQGEHGEIKREEVYDRNENEVTLAMKKYLNGKTRWFGLSEATCGENTWVLDLV</sequence>
<proteinExistence type="predicted"/>
<evidence type="ECO:0000259" key="1">
    <source>
        <dbReference type="Pfam" id="PF20415"/>
    </source>
</evidence>
<protein>
    <recommendedName>
        <fullName evidence="1">DUF6699 domain-containing protein</fullName>
    </recommendedName>
</protein>
<dbReference type="InterPro" id="IPR046522">
    <property type="entry name" value="DUF6699"/>
</dbReference>
<accession>A0A8H8CJJ8</accession>
<dbReference type="Pfam" id="PF20415">
    <property type="entry name" value="DUF6699"/>
    <property type="match status" value="1"/>
</dbReference>
<reference evidence="2" key="1">
    <citation type="submission" date="2021-02" db="EMBL/GenBank/DDBJ databases">
        <title>Psilocybe cubensis genome.</title>
        <authorList>
            <person name="Mckernan K.J."/>
            <person name="Crawford S."/>
            <person name="Trippe A."/>
            <person name="Kane L.T."/>
            <person name="Mclaughlin S."/>
        </authorList>
    </citation>
    <scope>NUCLEOTIDE SEQUENCE [LARGE SCALE GENOMIC DNA]</scope>
    <source>
        <strain evidence="2">MGC-MH-2018</strain>
    </source>
</reference>
<evidence type="ECO:0000313" key="2">
    <source>
        <dbReference type="EMBL" id="KAG5167826.1"/>
    </source>
</evidence>